<organism evidence="1 2">
    <name type="scientific">Trametes sanguinea</name>
    <dbReference type="NCBI Taxonomy" id="158606"/>
    <lineage>
        <taxon>Eukaryota</taxon>
        <taxon>Fungi</taxon>
        <taxon>Dikarya</taxon>
        <taxon>Basidiomycota</taxon>
        <taxon>Agaricomycotina</taxon>
        <taxon>Agaricomycetes</taxon>
        <taxon>Polyporales</taxon>
        <taxon>Polyporaceae</taxon>
        <taxon>Trametes</taxon>
    </lineage>
</organism>
<gene>
    <name evidence="1" type="ORF">NUW54_g9078</name>
</gene>
<proteinExistence type="predicted"/>
<dbReference type="Proteomes" id="UP001144978">
    <property type="component" value="Unassembled WGS sequence"/>
</dbReference>
<protein>
    <submittedName>
        <fullName evidence="1">Uncharacterized protein</fullName>
    </submittedName>
</protein>
<reference evidence="1" key="1">
    <citation type="submission" date="2022-08" db="EMBL/GenBank/DDBJ databases">
        <title>Genome Sequence of Pycnoporus sanguineus.</title>
        <authorList>
            <person name="Buettner E."/>
        </authorList>
    </citation>
    <scope>NUCLEOTIDE SEQUENCE</scope>
    <source>
        <strain evidence="1">CG-C14</strain>
    </source>
</reference>
<keyword evidence="2" id="KW-1185">Reference proteome</keyword>
<dbReference type="EMBL" id="JANSHE010002948">
    <property type="protein sequence ID" value="KAJ2988563.1"/>
    <property type="molecule type" value="Genomic_DNA"/>
</dbReference>
<accession>A0ACC1PBT8</accession>
<sequence length="486" mass="55935">MSATQKVQQHPAFIQAQDKANYYVNQLDKELSKYPILNSFEQRTQVPKSYAFIGAVVLLAILHSINAFASPVSNLVGWALPAFLSVKALESPGHADDVQWLTYWIVFGFFNFLESFALRIVLYYFPWYFAFKSLFILWLQLPQFRGAQMLYGTVVRPVELMFSNEGPRDCSWASTCAVWGPLSSMLSLYNLLAGLHDHPSLLHRLSLTTLGEFIRTTTSLKTSIVHEQPPSFDPEHVPAALPRRIALYIASRLELDEAEVDALWEGFGVAIWKGDSDLPREDAAAMRERFNAYKLSEHMLYPPVRICDRPYCTRPQLLRRRDDPAQVVLFTMDEGAKDGHVFHLYCYGCQTTYYPDYCVHRDTRIYYADPPPPFVQVSDSRYIENKVLQHFLKLMLLSWTSATNAAHIYHESLSCLPDDCRSLPRYRLRPEHVWDGFVINALLKDAQRRGHPLVVPHTGEQKDRFTDAMRARNDHIRRAGQPHHLL</sequence>
<evidence type="ECO:0000313" key="2">
    <source>
        <dbReference type="Proteomes" id="UP001144978"/>
    </source>
</evidence>
<comment type="caution">
    <text evidence="1">The sequence shown here is derived from an EMBL/GenBank/DDBJ whole genome shotgun (WGS) entry which is preliminary data.</text>
</comment>
<name>A0ACC1PBT8_9APHY</name>
<evidence type="ECO:0000313" key="1">
    <source>
        <dbReference type="EMBL" id="KAJ2988563.1"/>
    </source>
</evidence>